<keyword evidence="5" id="KW-0472">Membrane</keyword>
<dbReference type="GO" id="GO:0015344">
    <property type="term" value="F:siderophore uptake transmembrane transporter activity"/>
    <property type="evidence" value="ECO:0007669"/>
    <property type="project" value="TreeGrafter"/>
</dbReference>
<dbReference type="PANTHER" id="PTHR32552">
    <property type="entry name" value="FERRICHROME IRON RECEPTOR-RELATED"/>
    <property type="match status" value="1"/>
</dbReference>
<comment type="caution">
    <text evidence="7">The sequence shown here is derived from an EMBL/GenBank/DDBJ whole genome shotgun (WGS) entry which is preliminary data.</text>
</comment>
<keyword evidence="7" id="KW-0675">Receptor</keyword>
<feature type="domain" description="TonB-dependent receptor plug" evidence="6">
    <location>
        <begin position="137"/>
        <end position="231"/>
    </location>
</feature>
<evidence type="ECO:0000259" key="6">
    <source>
        <dbReference type="Pfam" id="PF07715"/>
    </source>
</evidence>
<dbReference type="InterPro" id="IPR039426">
    <property type="entry name" value="TonB-dep_rcpt-like"/>
</dbReference>
<keyword evidence="1" id="KW-0410">Iron transport</keyword>
<sequence>MNKKLLLLTVILFSVFSIYGQTGIIKGGKIISKKGKVIENASVLITKLKKGAMTNSYGDYIIEKVEPGNYILNISFVGYKSQKVAVSVKNNETTTVSAITLIESQEQLSEVVVNGNKRNKFAKKTSQFVSKMPLNQLENPQVYNSISGELLKEQVVTNLNDAIKNATGITRLWESTGRGGDGAEYYSLRGFAVQPSLLNGLPGLNNGGLDPSNIERIEVIKGPSGTLYGSSLISYGGLINVVTKQPYETFGGEISYTSGSYGLNRVTADINTPSWGG</sequence>
<keyword evidence="5" id="KW-0812">Transmembrane</keyword>
<keyword evidence="3" id="KW-0408">Iron</keyword>
<dbReference type="SUPFAM" id="SSF49464">
    <property type="entry name" value="Carboxypeptidase regulatory domain-like"/>
    <property type="match status" value="1"/>
</dbReference>
<evidence type="ECO:0000313" key="7">
    <source>
        <dbReference type="EMBL" id="GAL80264.1"/>
    </source>
</evidence>
<dbReference type="Proteomes" id="UP000029643">
    <property type="component" value="Unassembled WGS sequence"/>
</dbReference>
<dbReference type="GO" id="GO:0009279">
    <property type="term" value="C:cell outer membrane"/>
    <property type="evidence" value="ECO:0007669"/>
    <property type="project" value="UniProtKB-SubCell"/>
</dbReference>
<dbReference type="InterPro" id="IPR037066">
    <property type="entry name" value="Plug_dom_sf"/>
</dbReference>
<dbReference type="InterPro" id="IPR012910">
    <property type="entry name" value="Plug_dom"/>
</dbReference>
<evidence type="ECO:0000256" key="3">
    <source>
        <dbReference type="ARBA" id="ARBA00023004"/>
    </source>
</evidence>
<dbReference type="Gene3D" id="2.60.40.1120">
    <property type="entry name" value="Carboxypeptidase-like, regulatory domain"/>
    <property type="match status" value="1"/>
</dbReference>
<keyword evidence="5" id="KW-1134">Transmembrane beta strand</keyword>
<keyword evidence="5" id="KW-0998">Cell outer membrane</keyword>
<dbReference type="PANTHER" id="PTHR32552:SF68">
    <property type="entry name" value="FERRICHROME OUTER MEMBRANE TRANSPORTER_PHAGE RECEPTOR"/>
    <property type="match status" value="1"/>
</dbReference>
<gene>
    <name evidence="7" type="ORF">JCM19274_554</name>
</gene>
<proteinExistence type="inferred from homology"/>
<organism evidence="7 8">
    <name type="scientific">Algibacter lectus</name>
    <dbReference type="NCBI Taxonomy" id="221126"/>
    <lineage>
        <taxon>Bacteria</taxon>
        <taxon>Pseudomonadati</taxon>
        <taxon>Bacteroidota</taxon>
        <taxon>Flavobacteriia</taxon>
        <taxon>Flavobacteriales</taxon>
        <taxon>Flavobacteriaceae</taxon>
        <taxon>Algibacter</taxon>
    </lineage>
</organism>
<dbReference type="InterPro" id="IPR008969">
    <property type="entry name" value="CarboxyPept-like_regulatory"/>
</dbReference>
<dbReference type="Pfam" id="PF07715">
    <property type="entry name" value="Plug"/>
    <property type="match status" value="1"/>
</dbReference>
<protein>
    <submittedName>
        <fullName evidence="7">Ferrichrome-iron receptor</fullName>
    </submittedName>
</protein>
<evidence type="ECO:0000313" key="8">
    <source>
        <dbReference type="Proteomes" id="UP000029643"/>
    </source>
</evidence>
<keyword evidence="4" id="KW-0406">Ion transport</keyword>
<dbReference type="EMBL" id="BBNU01000010">
    <property type="protein sequence ID" value="GAL80264.1"/>
    <property type="molecule type" value="Genomic_DNA"/>
</dbReference>
<dbReference type="Pfam" id="PF13715">
    <property type="entry name" value="CarbopepD_reg_2"/>
    <property type="match status" value="1"/>
</dbReference>
<dbReference type="Gene3D" id="2.170.130.10">
    <property type="entry name" value="TonB-dependent receptor, plug domain"/>
    <property type="match status" value="1"/>
</dbReference>
<evidence type="ECO:0000256" key="1">
    <source>
        <dbReference type="ARBA" id="ARBA00022496"/>
    </source>
</evidence>
<accession>A0A090WXV2</accession>
<dbReference type="PROSITE" id="PS52016">
    <property type="entry name" value="TONB_DEPENDENT_REC_3"/>
    <property type="match status" value="1"/>
</dbReference>
<evidence type="ECO:0000256" key="5">
    <source>
        <dbReference type="PROSITE-ProRule" id="PRU01360"/>
    </source>
</evidence>
<comment type="subcellular location">
    <subcellularLocation>
        <location evidence="5">Cell outer membrane</location>
        <topology evidence="5">Multi-pass membrane protein</topology>
    </subcellularLocation>
</comment>
<dbReference type="AlphaFoldDB" id="A0A090WXV2"/>
<dbReference type="SUPFAM" id="SSF56935">
    <property type="entry name" value="Porins"/>
    <property type="match status" value="1"/>
</dbReference>
<evidence type="ECO:0000256" key="2">
    <source>
        <dbReference type="ARBA" id="ARBA00022729"/>
    </source>
</evidence>
<name>A0A090WXV2_9FLAO</name>
<reference evidence="7 8" key="1">
    <citation type="journal article" date="2014" name="Genome Announc.">
        <title>Draft Genome Sequences of Marine Flavobacterium Algibacter lectus Strains SS8 and NR4.</title>
        <authorList>
            <person name="Takatani N."/>
            <person name="Nakanishi M."/>
            <person name="Meirelles P."/>
            <person name="Mino S."/>
            <person name="Suda W."/>
            <person name="Oshima K."/>
            <person name="Hattori M."/>
            <person name="Ohkuma M."/>
            <person name="Hosokawa M."/>
            <person name="Miyashita K."/>
            <person name="Thompson F.L."/>
            <person name="Niwa A."/>
            <person name="Sawabe T."/>
            <person name="Sawabe T."/>
        </authorList>
    </citation>
    <scope>NUCLEOTIDE SEQUENCE [LARGE SCALE GENOMIC DNA]</scope>
    <source>
        <strain evidence="8">JCM19274</strain>
    </source>
</reference>
<dbReference type="RefSeq" id="WP_369450336.1">
    <property type="nucleotide sequence ID" value="NZ_BBNU01000010.1"/>
</dbReference>
<keyword evidence="5" id="KW-0813">Transport</keyword>
<keyword evidence="2" id="KW-0732">Signal</keyword>
<comment type="similarity">
    <text evidence="5">Belongs to the TonB-dependent receptor family.</text>
</comment>
<evidence type="ECO:0000256" key="4">
    <source>
        <dbReference type="ARBA" id="ARBA00023065"/>
    </source>
</evidence>